<dbReference type="Proteomes" id="UP000252266">
    <property type="component" value="Unassembled WGS sequence"/>
</dbReference>
<dbReference type="RefSeq" id="WP_062953251.1">
    <property type="nucleotide sequence ID" value="NZ_JALLPZ010000002.1"/>
</dbReference>
<keyword evidence="7 9" id="KW-0472">Membrane</keyword>
<reference evidence="12 13" key="2">
    <citation type="submission" date="2017-08" db="EMBL/GenBank/DDBJ databases">
        <authorList>
            <person name="de Groot N.N."/>
        </authorList>
    </citation>
    <scope>NUCLEOTIDE SEQUENCE [LARGE SCALE GENOMIC DNA]</scope>
    <source>
        <strain evidence="12 13">USBA 78</strain>
    </source>
</reference>
<sequence length="170" mass="18128">MRRSLDYLFKFSAGLAAIFLVAIALLILASSLGRFFGIAVHDANELAGFSLAAGTFLALGPALRAGTHIRVLIVLSHLKGGVRRVIETITLALASFLGGYFAYWMAVLAEESFSYGDTSPGVLAFPLWIPQAAMALGLAVFTIAMLEALFDVARGQQPGFATRETSELTE</sequence>
<evidence type="ECO:0000256" key="2">
    <source>
        <dbReference type="ARBA" id="ARBA00022448"/>
    </source>
</evidence>
<evidence type="ECO:0000256" key="3">
    <source>
        <dbReference type="ARBA" id="ARBA00022475"/>
    </source>
</evidence>
<dbReference type="EMBL" id="OBMM01000006">
    <property type="protein sequence ID" value="SOC28395.1"/>
    <property type="molecule type" value="Genomic_DNA"/>
</dbReference>
<dbReference type="Proteomes" id="UP000219068">
    <property type="component" value="Unassembled WGS sequence"/>
</dbReference>
<evidence type="ECO:0000313" key="11">
    <source>
        <dbReference type="EMBL" id="RCK52872.1"/>
    </source>
</evidence>
<dbReference type="GO" id="GO:0022857">
    <property type="term" value="F:transmembrane transporter activity"/>
    <property type="evidence" value="ECO:0007669"/>
    <property type="project" value="UniProtKB-UniRule"/>
</dbReference>
<proteinExistence type="inferred from homology"/>
<evidence type="ECO:0000313" key="13">
    <source>
        <dbReference type="Proteomes" id="UP000219068"/>
    </source>
</evidence>
<keyword evidence="5 9" id="KW-0812">Transmembrane</keyword>
<reference evidence="11 14" key="1">
    <citation type="submission" date="2014-07" db="EMBL/GenBank/DDBJ databases">
        <title>Draft genome sequence of Thalassospira xiamenensis IB13.</title>
        <authorList>
            <person name="Lai Q."/>
            <person name="Shao Z."/>
        </authorList>
    </citation>
    <scope>NUCLEOTIDE SEQUENCE [LARGE SCALE GENOMIC DNA]</scope>
    <source>
        <strain evidence="11 14">IB13</strain>
    </source>
</reference>
<dbReference type="InterPro" id="IPR007387">
    <property type="entry name" value="TRAP_DctQ"/>
</dbReference>
<keyword evidence="6 9" id="KW-1133">Transmembrane helix</keyword>
<evidence type="ECO:0000259" key="10">
    <source>
        <dbReference type="Pfam" id="PF04290"/>
    </source>
</evidence>
<protein>
    <recommendedName>
        <fullName evidence="9">TRAP transporter small permease protein</fullName>
    </recommendedName>
</protein>
<dbReference type="PANTHER" id="PTHR35011">
    <property type="entry name" value="2,3-DIKETO-L-GULONATE TRAP TRANSPORTER SMALL PERMEASE PROTEIN YIAM"/>
    <property type="match status" value="1"/>
</dbReference>
<organism evidence="11 14">
    <name type="scientific">Thalassospira xiamenensis</name>
    <dbReference type="NCBI Taxonomy" id="220697"/>
    <lineage>
        <taxon>Bacteria</taxon>
        <taxon>Pseudomonadati</taxon>
        <taxon>Pseudomonadota</taxon>
        <taxon>Alphaproteobacteria</taxon>
        <taxon>Rhodospirillales</taxon>
        <taxon>Thalassospiraceae</taxon>
        <taxon>Thalassospira</taxon>
    </lineage>
</organism>
<dbReference type="PANTHER" id="PTHR35011:SF10">
    <property type="entry name" value="TRAP TRANSPORTER SMALL PERMEASE PROTEIN"/>
    <property type="match status" value="1"/>
</dbReference>
<keyword evidence="2 9" id="KW-0813">Transport</keyword>
<evidence type="ECO:0000256" key="7">
    <source>
        <dbReference type="ARBA" id="ARBA00023136"/>
    </source>
</evidence>
<comment type="function">
    <text evidence="9">Part of the tripartite ATP-independent periplasmic (TRAP) transport system.</text>
</comment>
<evidence type="ECO:0000256" key="5">
    <source>
        <dbReference type="ARBA" id="ARBA00022692"/>
    </source>
</evidence>
<dbReference type="GO" id="GO:0005886">
    <property type="term" value="C:plasma membrane"/>
    <property type="evidence" value="ECO:0007669"/>
    <property type="project" value="UniProtKB-SubCell"/>
</dbReference>
<dbReference type="InterPro" id="IPR055348">
    <property type="entry name" value="DctQ"/>
</dbReference>
<dbReference type="AlphaFoldDB" id="A0A154KZ77"/>
<gene>
    <name evidence="12" type="ORF">SAMN05428964_106239</name>
    <name evidence="11" type="ORF">TH44_01220</name>
</gene>
<comment type="subunit">
    <text evidence="9">The complex comprises the extracytoplasmic solute receptor protein and the two transmembrane proteins.</text>
</comment>
<evidence type="ECO:0000256" key="1">
    <source>
        <dbReference type="ARBA" id="ARBA00004429"/>
    </source>
</evidence>
<evidence type="ECO:0000256" key="6">
    <source>
        <dbReference type="ARBA" id="ARBA00022989"/>
    </source>
</evidence>
<dbReference type="GO" id="GO:0015740">
    <property type="term" value="P:C4-dicarboxylate transport"/>
    <property type="evidence" value="ECO:0007669"/>
    <property type="project" value="TreeGrafter"/>
</dbReference>
<accession>A0A154KZ77</accession>
<feature type="transmembrane region" description="Helical" evidence="9">
    <location>
        <begin position="49"/>
        <end position="73"/>
    </location>
</feature>
<name>A0A154KZ77_9PROT</name>
<comment type="similarity">
    <text evidence="8 9">Belongs to the TRAP transporter small permease family.</text>
</comment>
<comment type="subcellular location">
    <subcellularLocation>
        <location evidence="1 9">Cell inner membrane</location>
        <topology evidence="1 9">Multi-pass membrane protein</topology>
    </subcellularLocation>
</comment>
<dbReference type="EMBL" id="JPWJ01000001">
    <property type="protein sequence ID" value="RCK52872.1"/>
    <property type="molecule type" value="Genomic_DNA"/>
</dbReference>
<evidence type="ECO:0000256" key="8">
    <source>
        <dbReference type="ARBA" id="ARBA00038436"/>
    </source>
</evidence>
<keyword evidence="3" id="KW-1003">Cell membrane</keyword>
<feature type="transmembrane region" description="Helical" evidence="9">
    <location>
        <begin position="127"/>
        <end position="150"/>
    </location>
</feature>
<feature type="transmembrane region" description="Helical" evidence="9">
    <location>
        <begin position="7"/>
        <end position="29"/>
    </location>
</feature>
<feature type="transmembrane region" description="Helical" evidence="9">
    <location>
        <begin position="85"/>
        <end position="107"/>
    </location>
</feature>
<feature type="domain" description="Tripartite ATP-independent periplasmic transporters DctQ component" evidence="10">
    <location>
        <begin position="23"/>
        <end position="154"/>
    </location>
</feature>
<evidence type="ECO:0000313" key="12">
    <source>
        <dbReference type="EMBL" id="SOC28395.1"/>
    </source>
</evidence>
<evidence type="ECO:0000256" key="9">
    <source>
        <dbReference type="RuleBase" id="RU369079"/>
    </source>
</evidence>
<evidence type="ECO:0000313" key="14">
    <source>
        <dbReference type="Proteomes" id="UP000252266"/>
    </source>
</evidence>
<keyword evidence="4 9" id="KW-0997">Cell inner membrane</keyword>
<dbReference type="Pfam" id="PF04290">
    <property type="entry name" value="DctQ"/>
    <property type="match status" value="1"/>
</dbReference>
<evidence type="ECO:0000256" key="4">
    <source>
        <dbReference type="ARBA" id="ARBA00022519"/>
    </source>
</evidence>